<feature type="chain" id="PRO_5039899623" evidence="3">
    <location>
        <begin position="24"/>
        <end position="383"/>
    </location>
</feature>
<dbReference type="PROSITE" id="PS50842">
    <property type="entry name" value="EXPANSIN_EG45"/>
    <property type="match status" value="1"/>
</dbReference>
<accession>A0A9K3PL50</accession>
<evidence type="ECO:0000259" key="4">
    <source>
        <dbReference type="PROSITE" id="PS50842"/>
    </source>
</evidence>
<evidence type="ECO:0000313" key="7">
    <source>
        <dbReference type="Proteomes" id="UP000693970"/>
    </source>
</evidence>
<proteinExistence type="predicted"/>
<evidence type="ECO:0000256" key="1">
    <source>
        <dbReference type="ARBA" id="ARBA00022729"/>
    </source>
</evidence>
<dbReference type="PROSITE" id="PS50843">
    <property type="entry name" value="EXPANSIN_CBD"/>
    <property type="match status" value="1"/>
</dbReference>
<dbReference type="InterPro" id="IPR051477">
    <property type="entry name" value="Expansin_CellWall"/>
</dbReference>
<feature type="region of interest" description="Disordered" evidence="2">
    <location>
        <begin position="103"/>
        <end position="123"/>
    </location>
</feature>
<dbReference type="OrthoDB" id="77736at2759"/>
<sequence>MISILCAAVFASSLLAMLGKTTAGCCSQNYKDCDVSHCGTSKNQCLSCNGDQLIWLENGPQSFCTARWGTCTYNVNSCCNGLSCVGNQYYRQCLPAVGITQTAPPSNSPTLRPTSQQTKMPSPTGMNPPVFLPSPALTTILPTPSVDPTIVEFSQGKATYYGGNPSGGACGYSSLSISTFPFGASVAVGGETFDDGYGCGACYEISCVGPYGSNPSCYCDGAQDFVIVQATDHCPECETSHFDLNLAAMNTITGQQLAGTCGIIETLWRRVSCPFQKTITLRSKSGTSEWWYALHVDDVAGYGAISSVALRQHGSAEFNIVCDKSNGPSFWLCHSPTSPIRAPLDVALVDRAGRILIGENIITDFTGDKSWDFGKNFDGIPTH</sequence>
<reference evidence="6" key="2">
    <citation type="submission" date="2021-04" db="EMBL/GenBank/DDBJ databases">
        <authorList>
            <person name="Podell S."/>
        </authorList>
    </citation>
    <scope>NUCLEOTIDE SEQUENCE</scope>
    <source>
        <strain evidence="6">Hildebrandi</strain>
    </source>
</reference>
<reference evidence="6" key="1">
    <citation type="journal article" date="2021" name="Sci. Rep.">
        <title>Diploid genomic architecture of Nitzschia inconspicua, an elite biomass production diatom.</title>
        <authorList>
            <person name="Oliver A."/>
            <person name="Podell S."/>
            <person name="Pinowska A."/>
            <person name="Traller J.C."/>
            <person name="Smith S.R."/>
            <person name="McClure R."/>
            <person name="Beliaev A."/>
            <person name="Bohutskyi P."/>
            <person name="Hill E.A."/>
            <person name="Rabines A."/>
            <person name="Zheng H."/>
            <person name="Allen L.Z."/>
            <person name="Kuo A."/>
            <person name="Grigoriev I.V."/>
            <person name="Allen A.E."/>
            <person name="Hazlebeck D."/>
            <person name="Allen E.E."/>
        </authorList>
    </citation>
    <scope>NUCLEOTIDE SEQUENCE</scope>
    <source>
        <strain evidence="6">Hildebrandi</strain>
    </source>
</reference>
<evidence type="ECO:0000313" key="6">
    <source>
        <dbReference type="EMBL" id="KAG7351490.1"/>
    </source>
</evidence>
<organism evidence="6 7">
    <name type="scientific">Nitzschia inconspicua</name>
    <dbReference type="NCBI Taxonomy" id="303405"/>
    <lineage>
        <taxon>Eukaryota</taxon>
        <taxon>Sar</taxon>
        <taxon>Stramenopiles</taxon>
        <taxon>Ochrophyta</taxon>
        <taxon>Bacillariophyta</taxon>
        <taxon>Bacillariophyceae</taxon>
        <taxon>Bacillariophycidae</taxon>
        <taxon>Bacillariales</taxon>
        <taxon>Bacillariaceae</taxon>
        <taxon>Nitzschia</taxon>
    </lineage>
</organism>
<dbReference type="Pfam" id="PF03330">
    <property type="entry name" value="DPBB_1"/>
    <property type="match status" value="1"/>
</dbReference>
<feature type="domain" description="Expansin-like CBD" evidence="5">
    <location>
        <begin position="290"/>
        <end position="379"/>
    </location>
</feature>
<dbReference type="CDD" id="cd22271">
    <property type="entry name" value="DPBB_EXP_N-like"/>
    <property type="match status" value="1"/>
</dbReference>
<keyword evidence="7" id="KW-1185">Reference proteome</keyword>
<feature type="signal peptide" evidence="3">
    <location>
        <begin position="1"/>
        <end position="23"/>
    </location>
</feature>
<evidence type="ECO:0000256" key="3">
    <source>
        <dbReference type="SAM" id="SignalP"/>
    </source>
</evidence>
<evidence type="ECO:0000256" key="2">
    <source>
        <dbReference type="SAM" id="MobiDB-lite"/>
    </source>
</evidence>
<dbReference type="PANTHER" id="PTHR31836">
    <property type="match status" value="1"/>
</dbReference>
<evidence type="ECO:0000259" key="5">
    <source>
        <dbReference type="PROSITE" id="PS50843"/>
    </source>
</evidence>
<dbReference type="AlphaFoldDB" id="A0A9K3PL50"/>
<feature type="domain" description="Expansin-like EG45" evidence="4">
    <location>
        <begin position="167"/>
        <end position="278"/>
    </location>
</feature>
<protein>
    <submittedName>
        <fullName evidence="6">Lytic transglycosylase</fullName>
    </submittedName>
</protein>
<dbReference type="EMBL" id="JAGRRH010000018">
    <property type="protein sequence ID" value="KAG7351490.1"/>
    <property type="molecule type" value="Genomic_DNA"/>
</dbReference>
<dbReference type="InterPro" id="IPR007112">
    <property type="entry name" value="Expansin/allergen_DPBB_dom"/>
</dbReference>
<dbReference type="InterPro" id="IPR007117">
    <property type="entry name" value="Expansin_CBD"/>
</dbReference>
<dbReference type="PANTHER" id="PTHR31836:SF21">
    <property type="entry name" value="EXPANSIN-LIKE PROTEIN 7"/>
    <property type="match status" value="1"/>
</dbReference>
<dbReference type="Proteomes" id="UP000693970">
    <property type="component" value="Unassembled WGS sequence"/>
</dbReference>
<keyword evidence="1 3" id="KW-0732">Signal</keyword>
<comment type="caution">
    <text evidence="6">The sequence shown here is derived from an EMBL/GenBank/DDBJ whole genome shotgun (WGS) entry which is preliminary data.</text>
</comment>
<dbReference type="InterPro" id="IPR009009">
    <property type="entry name" value="RlpA-like_DPBB"/>
</dbReference>
<gene>
    <name evidence="6" type="ORF">IV203_010850</name>
</gene>
<name>A0A9K3PL50_9STRA</name>